<evidence type="ECO:0000256" key="1">
    <source>
        <dbReference type="SAM" id="Phobius"/>
    </source>
</evidence>
<keyword evidence="1" id="KW-1133">Transmembrane helix</keyword>
<feature type="transmembrane region" description="Helical" evidence="1">
    <location>
        <begin position="61"/>
        <end position="81"/>
    </location>
</feature>
<dbReference type="Proteomes" id="UP000768567">
    <property type="component" value="Unassembled WGS sequence"/>
</dbReference>
<dbReference type="Pfam" id="PF13630">
    <property type="entry name" value="SdpI"/>
    <property type="match status" value="1"/>
</dbReference>
<dbReference type="RefSeq" id="WP_193500264.1">
    <property type="nucleotide sequence ID" value="NZ_JADCKC010000001.1"/>
</dbReference>
<comment type="caution">
    <text evidence="2">The sequence shown here is derived from an EMBL/GenBank/DDBJ whole genome shotgun (WGS) entry which is preliminary data.</text>
</comment>
<evidence type="ECO:0000313" key="2">
    <source>
        <dbReference type="EMBL" id="MBE5036997.1"/>
    </source>
</evidence>
<feature type="transmembrane region" description="Helical" evidence="1">
    <location>
        <begin position="87"/>
        <end position="109"/>
    </location>
</feature>
<keyword evidence="1" id="KW-0472">Membrane</keyword>
<dbReference type="EMBL" id="JADCKC010000001">
    <property type="protein sequence ID" value="MBE5036997.1"/>
    <property type="molecule type" value="Genomic_DNA"/>
</dbReference>
<evidence type="ECO:0000313" key="3">
    <source>
        <dbReference type="Proteomes" id="UP000768567"/>
    </source>
</evidence>
<accession>A0ABR9R1I6</accession>
<keyword evidence="1" id="KW-0812">Transmembrane</keyword>
<organism evidence="2 3">
    <name type="scientific">Gemmiger gallinarum</name>
    <dbReference type="NCBI Taxonomy" id="2779354"/>
    <lineage>
        <taxon>Bacteria</taxon>
        <taxon>Bacillati</taxon>
        <taxon>Bacillota</taxon>
        <taxon>Clostridia</taxon>
        <taxon>Eubacteriales</taxon>
        <taxon>Gemmiger</taxon>
    </lineage>
</organism>
<sequence>MAFWCFMLATDLLVPLIMIGFGGTFARHAPREINGLFGYRTPRSMRNQDTWTFAHHYSGRLMLRWGLVMLPLSVLALLPVLGQGEEVTGTAGAVICCVQLIPLFGIIAATERALKRTFDDRGRRR</sequence>
<name>A0ABR9R1I6_9FIRM</name>
<keyword evidence="3" id="KW-1185">Reference proteome</keyword>
<reference evidence="2 3" key="1">
    <citation type="submission" date="2020-10" db="EMBL/GenBank/DDBJ databases">
        <title>ChiBAC.</title>
        <authorList>
            <person name="Zenner C."/>
            <person name="Hitch T.C.A."/>
            <person name="Clavel T."/>
        </authorList>
    </citation>
    <scope>NUCLEOTIDE SEQUENCE [LARGE SCALE GENOMIC DNA]</scope>
    <source>
        <strain evidence="2 3">DSM 109015</strain>
    </source>
</reference>
<feature type="transmembrane region" description="Helical" evidence="1">
    <location>
        <begin position="6"/>
        <end position="26"/>
    </location>
</feature>
<dbReference type="InterPro" id="IPR025962">
    <property type="entry name" value="SdpI/YhfL"/>
</dbReference>
<protein>
    <submittedName>
        <fullName evidence="2">SdpI family protein</fullName>
    </submittedName>
</protein>
<gene>
    <name evidence="2" type="ORF">INF35_04260</name>
</gene>
<proteinExistence type="predicted"/>